<dbReference type="InParanoid" id="A0A1U8AKC7"/>
<feature type="domain" description="Nucleotide-diphospho-sugar transferase" evidence="3">
    <location>
        <begin position="147"/>
        <end position="345"/>
    </location>
</feature>
<dbReference type="InterPro" id="IPR005069">
    <property type="entry name" value="Nucl-diP-sugar_transferase"/>
</dbReference>
<keyword evidence="2" id="KW-0812">Transmembrane</keyword>
<keyword evidence="2" id="KW-0735">Signal-anchor</keyword>
<dbReference type="OrthoDB" id="540503at2759"/>
<dbReference type="Pfam" id="PF03407">
    <property type="entry name" value="Nucleotid_trans"/>
    <property type="match status" value="1"/>
</dbReference>
<evidence type="ECO:0000259" key="3">
    <source>
        <dbReference type="Pfam" id="PF03407"/>
    </source>
</evidence>
<proteinExistence type="inferred from homology"/>
<name>A0A1U8AKC7_NELNU</name>
<protein>
    <recommendedName>
        <fullName evidence="2">Glycosyltransferase</fullName>
        <ecNumber evidence="2">2.4.2.-</ecNumber>
    </recommendedName>
</protein>
<keyword evidence="4" id="KW-1185">Reference proteome</keyword>
<dbReference type="GO" id="GO:0071555">
    <property type="term" value="P:cell wall organization"/>
    <property type="evidence" value="ECO:0007669"/>
    <property type="project" value="UniProtKB-KW"/>
</dbReference>
<dbReference type="PANTHER" id="PTHR46038:SF38">
    <property type="entry name" value="GLYCOSYLTRANSFERASE-RELATED"/>
    <property type="match status" value="1"/>
</dbReference>
<dbReference type="FunCoup" id="A0A1U8AKC7">
    <property type="interactions" value="491"/>
</dbReference>
<dbReference type="InterPro" id="IPR044821">
    <property type="entry name" value="At1g28695/At4g15970-like"/>
</dbReference>
<feature type="transmembrane region" description="Helical" evidence="2">
    <location>
        <begin position="41"/>
        <end position="63"/>
    </location>
</feature>
<dbReference type="GO" id="GO:0016757">
    <property type="term" value="F:glycosyltransferase activity"/>
    <property type="evidence" value="ECO:0007669"/>
    <property type="project" value="UniProtKB-KW"/>
</dbReference>
<dbReference type="EC" id="2.4.2.-" evidence="2"/>
<keyword evidence="2" id="KW-0328">Glycosyltransferase</keyword>
<dbReference type="InterPro" id="IPR029044">
    <property type="entry name" value="Nucleotide-diphossugar_trans"/>
</dbReference>
<evidence type="ECO:0000256" key="1">
    <source>
        <dbReference type="ARBA" id="ARBA00007033"/>
    </source>
</evidence>
<dbReference type="KEGG" id="nnu:104601420"/>
<keyword evidence="2" id="KW-0961">Cell wall biogenesis/degradation</keyword>
<comment type="similarity">
    <text evidence="1 2">Belongs to the glycosyltransferase 77 family.</text>
</comment>
<dbReference type="GO" id="GO:0000139">
    <property type="term" value="C:Golgi membrane"/>
    <property type="evidence" value="ECO:0007669"/>
    <property type="project" value="UniProtKB-SubCell"/>
</dbReference>
<keyword evidence="2" id="KW-0808">Transferase</keyword>
<dbReference type="OMA" id="NEAWADP"/>
<dbReference type="eggNOG" id="ENOG502QSX5">
    <property type="taxonomic scope" value="Eukaryota"/>
</dbReference>
<sequence>MKRAGRNVAIRRGEMMMMTVLRSAGVNTLEASPYSGVMVRRIMMLALLCVVVALPCVLIYNAAFTFRLLSRPFDGYSMFNHVFSFDAIESDLSSDSEELRLERVLKAAAMEDRTVILTTLNEAWAAPDSIFDLFLESFRIGDHTHMLLNHLVVIALDQKAYTRCLAMHTHCFALLTEGVNFSGEAYFMTPDYLKMMWRRINFLQSVLEMGYHFIFTDADIMWFRNPLPHFYSDADFQTACDHFIGNSYDVQNKANGGFNYAKSNNRTIEFYRFWYSSRETYPGYHDQDVLNIIKYDPFIIEIGLQMRFLNTAYFGGLCEPSKDLNEVCTMHANCCYGLDSKLHDLKIMLEDWRRFLSLPEDLKQLRLSSWRVPQNCSLTSLRHHGLPPKNIEQEESD</sequence>
<comment type="subcellular location">
    <subcellularLocation>
        <location evidence="2">Golgi apparatus membrane</location>
        <topology evidence="2">Single-pass type II membrane protein</topology>
    </subcellularLocation>
</comment>
<dbReference type="Proteomes" id="UP000189703">
    <property type="component" value="Unplaced"/>
</dbReference>
<keyword evidence="2" id="KW-1133">Transmembrane helix</keyword>
<gene>
    <name evidence="5" type="primary">LOC104601420</name>
</gene>
<keyword evidence="2" id="KW-0472">Membrane</keyword>
<dbReference type="AlphaFoldDB" id="A0A1U8AKC7"/>
<dbReference type="PANTHER" id="PTHR46038">
    <property type="entry name" value="EXPRESSED PROTEIN-RELATED"/>
    <property type="match status" value="1"/>
</dbReference>
<evidence type="ECO:0000313" key="5">
    <source>
        <dbReference type="RefSeq" id="XP_010263032.1"/>
    </source>
</evidence>
<accession>A0A1U8AKC7</accession>
<reference evidence="5" key="1">
    <citation type="submission" date="2025-08" db="UniProtKB">
        <authorList>
            <consortium name="RefSeq"/>
        </authorList>
    </citation>
    <scope>IDENTIFICATION</scope>
</reference>
<dbReference type="SUPFAM" id="SSF53448">
    <property type="entry name" value="Nucleotide-diphospho-sugar transferases"/>
    <property type="match status" value="1"/>
</dbReference>
<dbReference type="GeneID" id="104601420"/>
<evidence type="ECO:0000313" key="4">
    <source>
        <dbReference type="Proteomes" id="UP000189703"/>
    </source>
</evidence>
<evidence type="ECO:0000256" key="2">
    <source>
        <dbReference type="RuleBase" id="RU363055"/>
    </source>
</evidence>
<dbReference type="STRING" id="4432.A0A1U8AKC7"/>
<organism evidence="4 5">
    <name type="scientific">Nelumbo nucifera</name>
    <name type="common">Sacred lotus</name>
    <dbReference type="NCBI Taxonomy" id="4432"/>
    <lineage>
        <taxon>Eukaryota</taxon>
        <taxon>Viridiplantae</taxon>
        <taxon>Streptophyta</taxon>
        <taxon>Embryophyta</taxon>
        <taxon>Tracheophyta</taxon>
        <taxon>Spermatophyta</taxon>
        <taxon>Magnoliopsida</taxon>
        <taxon>Proteales</taxon>
        <taxon>Nelumbonaceae</taxon>
        <taxon>Nelumbo</taxon>
    </lineage>
</organism>
<dbReference type="RefSeq" id="XP_010263032.1">
    <property type="nucleotide sequence ID" value="XM_010264730.2"/>
</dbReference>
<keyword evidence="2" id="KW-0333">Golgi apparatus</keyword>